<dbReference type="PANTHER" id="PTHR27003:SF303">
    <property type="entry name" value="TYROSINE KINASE FAMILY PROTEIN"/>
    <property type="match status" value="1"/>
</dbReference>
<keyword evidence="3" id="KW-1185">Reference proteome</keyword>
<dbReference type="Pfam" id="PF07714">
    <property type="entry name" value="PK_Tyr_Ser-Thr"/>
    <property type="match status" value="1"/>
</dbReference>
<evidence type="ECO:0000313" key="2">
    <source>
        <dbReference type="EMBL" id="KAL2329785.1"/>
    </source>
</evidence>
<feature type="domain" description="Serine-threonine/tyrosine-protein kinase catalytic" evidence="1">
    <location>
        <begin position="68"/>
        <end position="157"/>
    </location>
</feature>
<dbReference type="InterPro" id="IPR045272">
    <property type="entry name" value="ANXUR1/2-like"/>
</dbReference>
<evidence type="ECO:0000259" key="1">
    <source>
        <dbReference type="Pfam" id="PF07714"/>
    </source>
</evidence>
<evidence type="ECO:0000313" key="3">
    <source>
        <dbReference type="Proteomes" id="UP001603857"/>
    </source>
</evidence>
<accession>A0ABD1M1Y0</accession>
<reference evidence="2 3" key="1">
    <citation type="submission" date="2024-08" db="EMBL/GenBank/DDBJ databases">
        <title>Insights into the chromosomal genome structure of Flemingia macrophylla.</title>
        <authorList>
            <person name="Ding Y."/>
            <person name="Zhao Y."/>
            <person name="Bi W."/>
            <person name="Wu M."/>
            <person name="Zhao G."/>
            <person name="Gong Y."/>
            <person name="Li W."/>
            <person name="Zhang P."/>
        </authorList>
    </citation>
    <scope>NUCLEOTIDE SEQUENCE [LARGE SCALE GENOMIC DNA]</scope>
    <source>
        <strain evidence="2">DYQJB</strain>
        <tissue evidence="2">Leaf</tissue>
    </source>
</reference>
<dbReference type="SUPFAM" id="SSF56112">
    <property type="entry name" value="Protein kinase-like (PK-like)"/>
    <property type="match status" value="1"/>
</dbReference>
<dbReference type="InterPro" id="IPR011009">
    <property type="entry name" value="Kinase-like_dom_sf"/>
</dbReference>
<name>A0ABD1M1Y0_9FABA</name>
<dbReference type="AlphaFoldDB" id="A0ABD1M1Y0"/>
<dbReference type="InterPro" id="IPR001245">
    <property type="entry name" value="Ser-Thr/Tyr_kinase_cat_dom"/>
</dbReference>
<dbReference type="Gene3D" id="1.10.510.10">
    <property type="entry name" value="Transferase(Phosphotransferase) domain 1"/>
    <property type="match status" value="1"/>
</dbReference>
<gene>
    <name evidence="2" type="ORF">Fmac_017366</name>
</gene>
<proteinExistence type="predicted"/>
<sequence length="199" mass="22529">MSNGSLHELLRAGELSWKKTFNMQTFLWMTTCNKNSDNFGLRILGARFVSKPKPIVVEGLYVTAGSLVPEYLFCNTVTGKSHVYSFGIVLLQVVWTRSVFHAVISGYHPEKPFEEEIDPNIKGNIAPKCWQVFIDIAQRCLENEVDQRPTMGEVEVELERALSLQEQEDITNTNGHYTLLSTTIMNAFSQIIWALGDQV</sequence>
<dbReference type="Proteomes" id="UP001603857">
    <property type="component" value="Unassembled WGS sequence"/>
</dbReference>
<dbReference type="PANTHER" id="PTHR27003">
    <property type="entry name" value="OS07G0166700 PROTEIN"/>
    <property type="match status" value="1"/>
</dbReference>
<dbReference type="EMBL" id="JBGMDY010000006">
    <property type="protein sequence ID" value="KAL2329785.1"/>
    <property type="molecule type" value="Genomic_DNA"/>
</dbReference>
<protein>
    <recommendedName>
        <fullName evidence="1">Serine-threonine/tyrosine-protein kinase catalytic domain-containing protein</fullName>
    </recommendedName>
</protein>
<organism evidence="2 3">
    <name type="scientific">Flemingia macrophylla</name>
    <dbReference type="NCBI Taxonomy" id="520843"/>
    <lineage>
        <taxon>Eukaryota</taxon>
        <taxon>Viridiplantae</taxon>
        <taxon>Streptophyta</taxon>
        <taxon>Embryophyta</taxon>
        <taxon>Tracheophyta</taxon>
        <taxon>Spermatophyta</taxon>
        <taxon>Magnoliopsida</taxon>
        <taxon>eudicotyledons</taxon>
        <taxon>Gunneridae</taxon>
        <taxon>Pentapetalae</taxon>
        <taxon>rosids</taxon>
        <taxon>fabids</taxon>
        <taxon>Fabales</taxon>
        <taxon>Fabaceae</taxon>
        <taxon>Papilionoideae</taxon>
        <taxon>50 kb inversion clade</taxon>
        <taxon>NPAAA clade</taxon>
        <taxon>indigoferoid/millettioid clade</taxon>
        <taxon>Phaseoleae</taxon>
        <taxon>Flemingia</taxon>
    </lineage>
</organism>
<comment type="caution">
    <text evidence="2">The sequence shown here is derived from an EMBL/GenBank/DDBJ whole genome shotgun (WGS) entry which is preliminary data.</text>
</comment>